<proteinExistence type="predicted"/>
<gene>
    <name evidence="1" type="ORF">VNO77_11531</name>
</gene>
<comment type="caution">
    <text evidence="1">The sequence shown here is derived from an EMBL/GenBank/DDBJ whole genome shotgun (WGS) entry which is preliminary data.</text>
</comment>
<organism evidence="1 2">
    <name type="scientific">Canavalia gladiata</name>
    <name type="common">Sword bean</name>
    <name type="synonym">Dolichos gladiatus</name>
    <dbReference type="NCBI Taxonomy" id="3824"/>
    <lineage>
        <taxon>Eukaryota</taxon>
        <taxon>Viridiplantae</taxon>
        <taxon>Streptophyta</taxon>
        <taxon>Embryophyta</taxon>
        <taxon>Tracheophyta</taxon>
        <taxon>Spermatophyta</taxon>
        <taxon>Magnoliopsida</taxon>
        <taxon>eudicotyledons</taxon>
        <taxon>Gunneridae</taxon>
        <taxon>Pentapetalae</taxon>
        <taxon>rosids</taxon>
        <taxon>fabids</taxon>
        <taxon>Fabales</taxon>
        <taxon>Fabaceae</taxon>
        <taxon>Papilionoideae</taxon>
        <taxon>50 kb inversion clade</taxon>
        <taxon>NPAAA clade</taxon>
        <taxon>indigoferoid/millettioid clade</taxon>
        <taxon>Phaseoleae</taxon>
        <taxon>Canavalia</taxon>
    </lineage>
</organism>
<protein>
    <submittedName>
        <fullName evidence="1">Uncharacterized protein</fullName>
    </submittedName>
</protein>
<sequence>MIIVCYAFIHLQLGIVVYKLPILYEKAGHREGEKNLTYKTIIPETMDSRKIKVQSQCGIQLYDWCEMN</sequence>
<evidence type="ECO:0000313" key="2">
    <source>
        <dbReference type="Proteomes" id="UP001367508"/>
    </source>
</evidence>
<evidence type="ECO:0000313" key="1">
    <source>
        <dbReference type="EMBL" id="KAK7351815.1"/>
    </source>
</evidence>
<dbReference type="EMBL" id="JAYMYQ010000002">
    <property type="protein sequence ID" value="KAK7351815.1"/>
    <property type="molecule type" value="Genomic_DNA"/>
</dbReference>
<name>A0AAN9QVC0_CANGL</name>
<accession>A0AAN9QVC0</accession>
<reference evidence="1 2" key="1">
    <citation type="submission" date="2024-01" db="EMBL/GenBank/DDBJ databases">
        <title>The genomes of 5 underutilized Papilionoideae crops provide insights into root nodulation and disease resistanc.</title>
        <authorList>
            <person name="Jiang F."/>
        </authorList>
    </citation>
    <scope>NUCLEOTIDE SEQUENCE [LARGE SCALE GENOMIC DNA]</scope>
    <source>
        <strain evidence="1">LVBAO_FW01</strain>
        <tissue evidence="1">Leaves</tissue>
    </source>
</reference>
<keyword evidence="2" id="KW-1185">Reference proteome</keyword>
<dbReference type="AlphaFoldDB" id="A0AAN9QVC0"/>
<dbReference type="Proteomes" id="UP001367508">
    <property type="component" value="Unassembled WGS sequence"/>
</dbReference>